<dbReference type="Pfam" id="PF01565">
    <property type="entry name" value="FAD_binding_4"/>
    <property type="match status" value="1"/>
</dbReference>
<dbReference type="InterPro" id="IPR036318">
    <property type="entry name" value="FAD-bd_PCMH-like_sf"/>
</dbReference>
<gene>
    <name evidence="7" type="ORF">EKO04_001326</name>
</gene>
<dbReference type="InterPro" id="IPR050416">
    <property type="entry name" value="FAD-linked_Oxidoreductase"/>
</dbReference>
<evidence type="ECO:0000256" key="2">
    <source>
        <dbReference type="ARBA" id="ARBA00022630"/>
    </source>
</evidence>
<dbReference type="AlphaFoldDB" id="A0A8H7J8S0"/>
<dbReference type="InterPro" id="IPR016166">
    <property type="entry name" value="FAD-bd_PCMH"/>
</dbReference>
<keyword evidence="2" id="KW-0285">Flavoprotein</keyword>
<dbReference type="GO" id="GO:0016491">
    <property type="term" value="F:oxidoreductase activity"/>
    <property type="evidence" value="ECO:0007669"/>
    <property type="project" value="UniProtKB-KW"/>
</dbReference>
<evidence type="ECO:0000256" key="1">
    <source>
        <dbReference type="ARBA" id="ARBA00005466"/>
    </source>
</evidence>
<dbReference type="PANTHER" id="PTHR42973">
    <property type="entry name" value="BINDING OXIDOREDUCTASE, PUTATIVE (AFU_ORTHOLOGUE AFUA_1G17690)-RELATED"/>
    <property type="match status" value="1"/>
</dbReference>
<keyword evidence="5" id="KW-0732">Signal</keyword>
<dbReference type="PROSITE" id="PS51387">
    <property type="entry name" value="FAD_PCMH"/>
    <property type="match status" value="1"/>
</dbReference>
<accession>A0A8H7J8S0</accession>
<dbReference type="Proteomes" id="UP000651452">
    <property type="component" value="Unassembled WGS sequence"/>
</dbReference>
<dbReference type="GO" id="GO:0071949">
    <property type="term" value="F:FAD binding"/>
    <property type="evidence" value="ECO:0007669"/>
    <property type="project" value="InterPro"/>
</dbReference>
<comment type="similarity">
    <text evidence="1">Belongs to the oxygen-dependent FAD-linked oxidoreductase family.</text>
</comment>
<reference evidence="7" key="1">
    <citation type="submission" date="2018-12" db="EMBL/GenBank/DDBJ databases">
        <authorList>
            <person name="Syme R.A."/>
            <person name="Farfan-Caceres L."/>
            <person name="Lichtenzveig J."/>
        </authorList>
    </citation>
    <scope>NUCLEOTIDE SEQUENCE</scope>
    <source>
        <strain evidence="7">Al4</strain>
    </source>
</reference>
<dbReference type="SUPFAM" id="SSF56176">
    <property type="entry name" value="FAD-binding/transporter-associated domain-like"/>
    <property type="match status" value="1"/>
</dbReference>
<reference evidence="7" key="2">
    <citation type="submission" date="2020-09" db="EMBL/GenBank/DDBJ databases">
        <title>Reference genome assembly for Australian Ascochyta lentis isolate Al4.</title>
        <authorList>
            <person name="Lee R.C."/>
            <person name="Farfan-Caceres L.M."/>
            <person name="Debler J.W."/>
            <person name="Williams A.H."/>
            <person name="Henares B.M."/>
        </authorList>
    </citation>
    <scope>NUCLEOTIDE SEQUENCE</scope>
    <source>
        <strain evidence="7">Al4</strain>
    </source>
</reference>
<dbReference type="Gene3D" id="3.40.462.20">
    <property type="match status" value="1"/>
</dbReference>
<keyword evidence="4" id="KW-0560">Oxidoreductase</keyword>
<evidence type="ECO:0000259" key="6">
    <source>
        <dbReference type="PROSITE" id="PS51387"/>
    </source>
</evidence>
<feature type="chain" id="PRO_5034570504" description="FAD-binding PCMH-type domain-containing protein" evidence="5">
    <location>
        <begin position="27"/>
        <end position="552"/>
    </location>
</feature>
<dbReference type="Gene3D" id="3.30.43.10">
    <property type="entry name" value="Uridine Diphospho-n-acetylenolpyruvylglucosamine Reductase, domain 2"/>
    <property type="match status" value="1"/>
</dbReference>
<dbReference type="Gene3D" id="3.30.465.10">
    <property type="match status" value="1"/>
</dbReference>
<proteinExistence type="inferred from homology"/>
<evidence type="ECO:0000313" key="7">
    <source>
        <dbReference type="EMBL" id="KAF9699979.1"/>
    </source>
</evidence>
<evidence type="ECO:0000256" key="5">
    <source>
        <dbReference type="SAM" id="SignalP"/>
    </source>
</evidence>
<evidence type="ECO:0000256" key="3">
    <source>
        <dbReference type="ARBA" id="ARBA00022827"/>
    </source>
</evidence>
<dbReference type="OrthoDB" id="2151789at2759"/>
<feature type="signal peptide" evidence="5">
    <location>
        <begin position="1"/>
        <end position="26"/>
    </location>
</feature>
<dbReference type="EMBL" id="RZGK01000003">
    <property type="protein sequence ID" value="KAF9699979.1"/>
    <property type="molecule type" value="Genomic_DNA"/>
</dbReference>
<evidence type="ECO:0000256" key="4">
    <source>
        <dbReference type="ARBA" id="ARBA00023002"/>
    </source>
</evidence>
<keyword evidence="8" id="KW-1185">Reference proteome</keyword>
<name>A0A8H7J8S0_9PLEO</name>
<keyword evidence="3" id="KW-0274">FAD</keyword>
<dbReference type="InterPro" id="IPR016167">
    <property type="entry name" value="FAD-bd_PCMH_sub1"/>
</dbReference>
<sequence>MAAAALFATFVTSLAALIFLLHRLQARTSQIRRDAEAEKPRHAEVSAPLSKAALRLRSKLQEGLPESVICSDCRSAFKESLNSYWAQQACEVTPACVLRPRHTQDVALAVTILKKYFDVRKEAKSAATSNDEDLFAIRGGGHSPVAGAATVSGGVLIDMSLFNKVTTLPDGKSVVVEAGCKWKDVYNVLEENGLAVVGGRNSAVGVGGLTLGGGLSFFSPRFGFVCSNIIEYQVVLADGSVIQASATKHPKLWRALKGSSNNFGIITSFTTKTFPSTNVWSGFLYMLPSQSPKVLSAFYEFLNRTMSDDQDNTYDDYAAGPIACFTYLSKSGIQAIAVHLVHTELPKNRRKWPQCWKSSQFASLWRLWSTCKVRSLTSATDELHALNPPGRRQTWGTTTVKNNIETLTIAHKAYRDGIEFIRKADIRDVSWTLVLQPLLPDWARKGQPNPLGLDSCPDEALVIVQFTVNWASSTDDEKVERITRTAIDQIDAFANEHGTSHRYRYLNYCGKWQKPFHSYGEENLEFLRSVSRQYDPDGLFQSGCAGGFKLEL</sequence>
<evidence type="ECO:0000313" key="8">
    <source>
        <dbReference type="Proteomes" id="UP000651452"/>
    </source>
</evidence>
<feature type="domain" description="FAD-binding PCMH-type" evidence="6">
    <location>
        <begin position="90"/>
        <end position="276"/>
    </location>
</feature>
<dbReference type="InterPro" id="IPR016169">
    <property type="entry name" value="FAD-bd_PCMH_sub2"/>
</dbReference>
<comment type="caution">
    <text evidence="7">The sequence shown here is derived from an EMBL/GenBank/DDBJ whole genome shotgun (WGS) entry which is preliminary data.</text>
</comment>
<dbReference type="InterPro" id="IPR006094">
    <property type="entry name" value="Oxid_FAD_bind_N"/>
</dbReference>
<organism evidence="7 8">
    <name type="scientific">Ascochyta lentis</name>
    <dbReference type="NCBI Taxonomy" id="205686"/>
    <lineage>
        <taxon>Eukaryota</taxon>
        <taxon>Fungi</taxon>
        <taxon>Dikarya</taxon>
        <taxon>Ascomycota</taxon>
        <taxon>Pezizomycotina</taxon>
        <taxon>Dothideomycetes</taxon>
        <taxon>Pleosporomycetidae</taxon>
        <taxon>Pleosporales</taxon>
        <taxon>Pleosporineae</taxon>
        <taxon>Didymellaceae</taxon>
        <taxon>Ascochyta</taxon>
    </lineage>
</organism>
<protein>
    <recommendedName>
        <fullName evidence="6">FAD-binding PCMH-type domain-containing protein</fullName>
    </recommendedName>
</protein>
<dbReference type="PANTHER" id="PTHR42973:SF4">
    <property type="entry name" value="FAD BINDING DOMAIN PROTEIN"/>
    <property type="match status" value="1"/>
</dbReference>